<name>A0A5C6WYF7_9DELT</name>
<dbReference type="EMBL" id="VOSL01000059">
    <property type="protein sequence ID" value="TXD33791.1"/>
    <property type="molecule type" value="Genomic_DNA"/>
</dbReference>
<dbReference type="InterPro" id="IPR036249">
    <property type="entry name" value="Thioredoxin-like_sf"/>
</dbReference>
<sequence length="564" mass="65103">MNFRDQPLRDVEAKTLLSMVHGWIKEHIQNDDELEIITLANEILHEERVLKRQYGGFPCEGGTRCSSHYQIRSSSNFDYAAYHKHEEYIRKVNQLKEWVANATTEAQTEPPINRYIEWLMRQPDVCSGCGQPKKEYTHPEWWPFQSISCNSLSELSEAIDKSKVPVAVVFRGPDPSHSLAQNLPKIAVTLHGKLEIKQVSGGDFLEFVIQERIESLPSIVLYINGSPAALIKGERGEHNILRFFNIFSDRMNPLQANSPELIDYPINIDQEVEKWLGQDAKYFQDTHLQKNTPTMADVIEWQEQNDRLRVENTQSRNNINSQGDKWDELRALCQKPIREPDDWLPLIMHAESIIQDLHGSEDFKSVYRATLKRMEKLLLPSPAGVCLSQILDDMQTHSTEFYDLDDAKIGAAKAALTSFHYSAPLSYGESSVKSWPAFALLSFGKITSHQMKSISTFQYMLEALRHDEFLGKPHSYWKSALSKLSLGLKKQAAFEYNKNLPHGYGHYTVYESIPGSYDGRRLREGYRRILRGALCDESFFDHTRRAKEYNFILVDRHFRISRDR</sequence>
<reference evidence="1 2" key="1">
    <citation type="submission" date="2019-08" db="EMBL/GenBank/DDBJ databases">
        <title>Bradymonadales sp. TMQ2.</title>
        <authorList>
            <person name="Liang Q."/>
        </authorList>
    </citation>
    <scope>NUCLEOTIDE SEQUENCE [LARGE SCALE GENOMIC DNA]</scope>
    <source>
        <strain evidence="1 2">TMQ2</strain>
    </source>
</reference>
<organism evidence="1 2">
    <name type="scientific">Lujinxingia vulgaris</name>
    <dbReference type="NCBI Taxonomy" id="2600176"/>
    <lineage>
        <taxon>Bacteria</taxon>
        <taxon>Deltaproteobacteria</taxon>
        <taxon>Bradymonadales</taxon>
        <taxon>Lujinxingiaceae</taxon>
        <taxon>Lujinxingia</taxon>
    </lineage>
</organism>
<dbReference type="SUPFAM" id="SSF52833">
    <property type="entry name" value="Thioredoxin-like"/>
    <property type="match status" value="1"/>
</dbReference>
<dbReference type="RefSeq" id="WP_146975601.1">
    <property type="nucleotide sequence ID" value="NZ_VOSL01000059.1"/>
</dbReference>
<dbReference type="Proteomes" id="UP000321046">
    <property type="component" value="Unassembled WGS sequence"/>
</dbReference>
<evidence type="ECO:0000313" key="2">
    <source>
        <dbReference type="Proteomes" id="UP000321046"/>
    </source>
</evidence>
<protein>
    <submittedName>
        <fullName evidence="1">Uncharacterized protein</fullName>
    </submittedName>
</protein>
<evidence type="ECO:0000313" key="1">
    <source>
        <dbReference type="EMBL" id="TXD33791.1"/>
    </source>
</evidence>
<dbReference type="AlphaFoldDB" id="A0A5C6WYF7"/>
<accession>A0A5C6WYF7</accession>
<proteinExistence type="predicted"/>
<gene>
    <name evidence="1" type="ORF">FRC96_15070</name>
</gene>
<comment type="caution">
    <text evidence="1">The sequence shown here is derived from an EMBL/GenBank/DDBJ whole genome shotgun (WGS) entry which is preliminary data.</text>
</comment>